<evidence type="ECO:0000313" key="2">
    <source>
        <dbReference type="WBParaSite" id="Pan_g21511.t1"/>
    </source>
</evidence>
<sequence>MDHGNSRFHPVLNLKPGARDFALGDKIFRSRNVIFLPPPEEEYLDVVKSDGTVNQHELANFMAVSNIRKHRNVFTYGHILVSKSKDVGESLENCAKNDQQIEVGDMFSLPDITEFTIIRKIGNNGYDAVSPNPDFGRVYLNLESVGRTVSMPTMYHDVHFYQNIKEISTKNRKHFLKQIAFGTVQDEYHWTVAQLGGPNILDLYYICEREFLQPTIIQIAVQSLQAIHDVQLHHHLHRLIDPRSFVCGVGSKHRVIYIIDFSCCYKYVNRERRDILAKGPPDSVVMTPPKRPKMHRRRDSFAPRSYHLANKWYNRMDDVESWFLMLHFILQKDAKPMNFAHERVLYMQKCSIMYGACFPEEFPEIHHFLMAIVKGIDEYDENTKPIIDFPYFAIILESIAELWNVTGKEPMDWAPSPKDRALMILRSTVSTDED</sequence>
<organism evidence="1 2">
    <name type="scientific">Panagrellus redivivus</name>
    <name type="common">Microworm</name>
    <dbReference type="NCBI Taxonomy" id="6233"/>
    <lineage>
        <taxon>Eukaryota</taxon>
        <taxon>Metazoa</taxon>
        <taxon>Ecdysozoa</taxon>
        <taxon>Nematoda</taxon>
        <taxon>Chromadorea</taxon>
        <taxon>Rhabditida</taxon>
        <taxon>Tylenchina</taxon>
        <taxon>Panagrolaimomorpha</taxon>
        <taxon>Panagrolaimoidea</taxon>
        <taxon>Panagrolaimidae</taxon>
        <taxon>Panagrellus</taxon>
    </lineage>
</organism>
<proteinExistence type="predicted"/>
<dbReference type="InterPro" id="IPR011009">
    <property type="entry name" value="Kinase-like_dom_sf"/>
</dbReference>
<protein>
    <submittedName>
        <fullName evidence="2">Protein kinase domain-containing protein</fullName>
    </submittedName>
</protein>
<dbReference type="SUPFAM" id="SSF56112">
    <property type="entry name" value="Protein kinase-like (PK-like)"/>
    <property type="match status" value="1"/>
</dbReference>
<accession>A0A7E4VJE2</accession>
<dbReference type="WBParaSite" id="Pan_g21511.t1">
    <property type="protein sequence ID" value="Pan_g21511.t1"/>
    <property type="gene ID" value="Pan_g21511"/>
</dbReference>
<dbReference type="PANTHER" id="PTHR11909">
    <property type="entry name" value="CASEIN KINASE-RELATED"/>
    <property type="match status" value="1"/>
</dbReference>
<reference evidence="1" key="1">
    <citation type="journal article" date="2013" name="Genetics">
        <title>The draft genome and transcriptome of Panagrellus redivivus are shaped by the harsh demands of a free-living lifestyle.</title>
        <authorList>
            <person name="Srinivasan J."/>
            <person name="Dillman A.R."/>
            <person name="Macchietto M.G."/>
            <person name="Heikkinen L."/>
            <person name="Lakso M."/>
            <person name="Fracchia K.M."/>
            <person name="Antoshechkin I."/>
            <person name="Mortazavi A."/>
            <person name="Wong G."/>
            <person name="Sternberg P.W."/>
        </authorList>
    </citation>
    <scope>NUCLEOTIDE SEQUENCE [LARGE SCALE GENOMIC DNA]</scope>
    <source>
        <strain evidence="1">MT8872</strain>
    </source>
</reference>
<evidence type="ECO:0000313" key="1">
    <source>
        <dbReference type="Proteomes" id="UP000492821"/>
    </source>
</evidence>
<reference evidence="2" key="2">
    <citation type="submission" date="2020-10" db="UniProtKB">
        <authorList>
            <consortium name="WormBaseParasite"/>
        </authorList>
    </citation>
    <scope>IDENTIFICATION</scope>
</reference>
<dbReference type="Proteomes" id="UP000492821">
    <property type="component" value="Unassembled WGS sequence"/>
</dbReference>
<keyword evidence="1" id="KW-1185">Reference proteome</keyword>
<dbReference type="InterPro" id="IPR050235">
    <property type="entry name" value="CK1_Ser-Thr_kinase"/>
</dbReference>
<dbReference type="Gene3D" id="1.10.510.10">
    <property type="entry name" value="Transferase(Phosphotransferase) domain 1"/>
    <property type="match status" value="1"/>
</dbReference>
<name>A0A7E4VJE2_PANRE</name>
<dbReference type="AlphaFoldDB" id="A0A7E4VJE2"/>